<dbReference type="Proteomes" id="UP000467124">
    <property type="component" value="Unassembled WGS sequence"/>
</dbReference>
<feature type="domain" description="DNA ligase D polymerase" evidence="1">
    <location>
        <begin position="28"/>
        <end position="263"/>
    </location>
</feature>
<reference evidence="3 4" key="1">
    <citation type="journal article" date="2019" name="Nat. Commun.">
        <title>The antimicrobial potential of Streptomyces from insect microbiomes.</title>
        <authorList>
            <person name="Chevrette M.G."/>
            <person name="Carlson C.M."/>
            <person name="Ortega H.E."/>
            <person name="Thomas C."/>
            <person name="Ananiev G.E."/>
            <person name="Barns K.J."/>
            <person name="Book A.J."/>
            <person name="Cagnazzo J."/>
            <person name="Carlos C."/>
            <person name="Flanigan W."/>
            <person name="Grubbs K.J."/>
            <person name="Horn H.A."/>
            <person name="Hoffmann F.M."/>
            <person name="Klassen J.L."/>
            <person name="Knack J.J."/>
            <person name="Lewin G.R."/>
            <person name="McDonald B.R."/>
            <person name="Muller L."/>
            <person name="Melo W.G.P."/>
            <person name="Pinto-Tomas A.A."/>
            <person name="Schmitz A."/>
            <person name="Wendt-Pienkowski E."/>
            <person name="Wildman S."/>
            <person name="Zhao M."/>
            <person name="Zhang F."/>
            <person name="Bugni T.S."/>
            <person name="Andes D.R."/>
            <person name="Pupo M.T."/>
            <person name="Currie C.R."/>
        </authorList>
    </citation>
    <scope>NUCLEOTIDE SEQUENCE [LARGE SCALE GENOMIC DNA]</scope>
    <source>
        <strain evidence="3 4">SID5840</strain>
    </source>
</reference>
<organism evidence="3 4">
    <name type="scientific">Nocardiopsis alba</name>
    <dbReference type="NCBI Taxonomy" id="53437"/>
    <lineage>
        <taxon>Bacteria</taxon>
        <taxon>Bacillati</taxon>
        <taxon>Actinomycetota</taxon>
        <taxon>Actinomycetes</taxon>
        <taxon>Streptosporangiales</taxon>
        <taxon>Nocardiopsidaceae</taxon>
        <taxon>Nocardiopsis</taxon>
    </lineage>
</organism>
<dbReference type="Gene3D" id="3.90.920.10">
    <property type="entry name" value="DNA primase, PRIM domain"/>
    <property type="match status" value="1"/>
</dbReference>
<name>A0A7K2IV59_9ACTN</name>
<dbReference type="GeneID" id="91391258"/>
<evidence type="ECO:0000313" key="3">
    <source>
        <dbReference type="EMBL" id="MYR33869.1"/>
    </source>
</evidence>
<dbReference type="Pfam" id="PF21686">
    <property type="entry name" value="LigD_Prim-Pol"/>
    <property type="match status" value="1"/>
</dbReference>
<protein>
    <submittedName>
        <fullName evidence="3">DNA polymerase domain-containing protein</fullName>
    </submittedName>
    <submittedName>
        <fullName evidence="2">Non-homologous end-joining DNA ligase</fullName>
        <ecNumber evidence="2">6.5.1.1</ecNumber>
    </submittedName>
</protein>
<dbReference type="EMBL" id="WWHY01000001">
    <property type="protein sequence ID" value="MYR33869.1"/>
    <property type="molecule type" value="Genomic_DNA"/>
</dbReference>
<dbReference type="Proteomes" id="UP001585053">
    <property type="component" value="Unassembled WGS sequence"/>
</dbReference>
<keyword evidence="2" id="KW-0436">Ligase</keyword>
<comment type="caution">
    <text evidence="3">The sequence shown here is derived from an EMBL/GenBank/DDBJ whole genome shotgun (WGS) entry which is preliminary data.</text>
</comment>
<dbReference type="InterPro" id="IPR052171">
    <property type="entry name" value="NHEJ_LigD"/>
</dbReference>
<reference evidence="2 5" key="2">
    <citation type="submission" date="2024-01" db="EMBL/GenBank/DDBJ databases">
        <title>Genome mining of biosynthetic gene clusters to explore secondary metabolites of Streptomyces sp.</title>
        <authorList>
            <person name="Baig A."/>
            <person name="Ajitkumar Shintre N."/>
            <person name="Kumar H."/>
            <person name="Anbarasu A."/>
            <person name="Ramaiah S."/>
        </authorList>
    </citation>
    <scope>NUCLEOTIDE SEQUENCE [LARGE SCALE GENOMIC DNA]</scope>
    <source>
        <strain evidence="2 5">A01</strain>
    </source>
</reference>
<evidence type="ECO:0000259" key="1">
    <source>
        <dbReference type="Pfam" id="PF21686"/>
    </source>
</evidence>
<keyword evidence="5" id="KW-1185">Reference proteome</keyword>
<dbReference type="CDD" id="cd04861">
    <property type="entry name" value="LigD_Pol_like"/>
    <property type="match status" value="1"/>
</dbReference>
<dbReference type="InterPro" id="IPR014145">
    <property type="entry name" value="LigD_pol_dom"/>
</dbReference>
<accession>A0A7K2IV59</accession>
<evidence type="ECO:0000313" key="2">
    <source>
        <dbReference type="EMBL" id="MFB8769140.1"/>
    </source>
</evidence>
<dbReference type="EMBL" id="JAYMRS010000005">
    <property type="protein sequence ID" value="MFB8769140.1"/>
    <property type="molecule type" value="Genomic_DNA"/>
</dbReference>
<dbReference type="RefSeq" id="WP_017535534.1">
    <property type="nucleotide sequence ID" value="NZ_BAZE01000004.1"/>
</dbReference>
<dbReference type="PANTHER" id="PTHR42705:SF2">
    <property type="entry name" value="BIFUNCTIONAL NON-HOMOLOGOUS END JOINING PROTEIN LIGD"/>
    <property type="match status" value="1"/>
</dbReference>
<dbReference type="EC" id="6.5.1.1" evidence="2"/>
<proteinExistence type="predicted"/>
<dbReference type="AlphaFoldDB" id="A0A7K2IV59"/>
<evidence type="ECO:0000313" key="5">
    <source>
        <dbReference type="Proteomes" id="UP001585053"/>
    </source>
</evidence>
<evidence type="ECO:0000313" key="4">
    <source>
        <dbReference type="Proteomes" id="UP000467124"/>
    </source>
</evidence>
<gene>
    <name evidence="2" type="primary">ligD</name>
    <name evidence="3" type="ORF">GTW20_16800</name>
    <name evidence="2" type="ORF">VSQ78_15645</name>
</gene>
<dbReference type="NCBIfam" id="TIGR02778">
    <property type="entry name" value="ligD_pol"/>
    <property type="match status" value="1"/>
</dbReference>
<dbReference type="GO" id="GO:0003910">
    <property type="term" value="F:DNA ligase (ATP) activity"/>
    <property type="evidence" value="ECO:0007669"/>
    <property type="project" value="UniProtKB-EC"/>
</dbReference>
<sequence>MRTTVRAGRRKVEIRHADKPLFGEDGATKEDLADYYARIAPLMLPLVKGRPVVLERFPEGLDGSGFLVQHPSHPRWIRTVWTSSGRMMECQEAAALVWCADQAAITLHTWSSRTPRLGLPDRMVLDLDPVGSGREAFAGCREAARVVREVLSELGLAAYVMTTGSRGLHVHSPLRPEVDDMEVRRLAKAVADRVAARAPEEWTTRVRKAARHGRMFVDYLRNGPGQLAVAPYAVRARPGAPVATPITWEELERISSSQEFSIDLERDECPFAGMRRHARSPRRALSLLDRGEGGVVPKPRAGHV</sequence>
<dbReference type="PANTHER" id="PTHR42705">
    <property type="entry name" value="BIFUNCTIONAL NON-HOMOLOGOUS END JOINING PROTEIN LIGD"/>
    <property type="match status" value="1"/>
</dbReference>